<proteinExistence type="predicted"/>
<sequence length="131" mass="13590">MALLHLSHSGRDLASLRVLGSSGTPSALTLPPTNSAPRTAIAYARTSLAWPCCWCKRGDRRVGSRLSRMRLMCARSASGIRSGGAAVAVGAGELGRPSIWARSSSCSSSATSPASFSVDFTTLRSSACRSS</sequence>
<protein>
    <submittedName>
        <fullName evidence="1">Uncharacterized protein</fullName>
    </submittedName>
</protein>
<accession>A0ABN7JAR9</accession>
<gene>
    <name evidence="1" type="ORF">JKIAZH3_G2330</name>
</gene>
<dbReference type="Proteomes" id="UP000836402">
    <property type="component" value="Unassembled WGS sequence"/>
</dbReference>
<reference evidence="1" key="1">
    <citation type="submission" date="2020-10" db="EMBL/GenBank/DDBJ databases">
        <authorList>
            <person name="Sedaghatjoo S."/>
        </authorList>
    </citation>
    <scope>NUCLEOTIDE SEQUENCE</scope>
    <source>
        <strain evidence="1">AZH3</strain>
    </source>
</reference>
<name>A0ABN7JAR9_9BASI</name>
<keyword evidence="2" id="KW-1185">Reference proteome</keyword>
<evidence type="ECO:0000313" key="2">
    <source>
        <dbReference type="Proteomes" id="UP000836402"/>
    </source>
</evidence>
<dbReference type="EMBL" id="CAJHJG010006421">
    <property type="protein sequence ID" value="CAD6956909.1"/>
    <property type="molecule type" value="Genomic_DNA"/>
</dbReference>
<organism evidence="1 2">
    <name type="scientific">Tilletia caries</name>
    <name type="common">wheat bunt fungus</name>
    <dbReference type="NCBI Taxonomy" id="13290"/>
    <lineage>
        <taxon>Eukaryota</taxon>
        <taxon>Fungi</taxon>
        <taxon>Dikarya</taxon>
        <taxon>Basidiomycota</taxon>
        <taxon>Ustilaginomycotina</taxon>
        <taxon>Exobasidiomycetes</taxon>
        <taxon>Tilletiales</taxon>
        <taxon>Tilletiaceae</taxon>
        <taxon>Tilletia</taxon>
    </lineage>
</organism>
<evidence type="ECO:0000313" key="1">
    <source>
        <dbReference type="EMBL" id="CAD6956909.1"/>
    </source>
</evidence>
<comment type="caution">
    <text evidence="1">The sequence shown here is derived from an EMBL/GenBank/DDBJ whole genome shotgun (WGS) entry which is preliminary data.</text>
</comment>